<dbReference type="AlphaFoldDB" id="A0A4Z2FH26"/>
<name>A0A4Z2FH26_9TELE</name>
<dbReference type="Proteomes" id="UP000314294">
    <property type="component" value="Unassembled WGS sequence"/>
</dbReference>
<evidence type="ECO:0000256" key="1">
    <source>
        <dbReference type="SAM" id="MobiDB-lite"/>
    </source>
</evidence>
<evidence type="ECO:0000313" key="3">
    <source>
        <dbReference type="Proteomes" id="UP000314294"/>
    </source>
</evidence>
<feature type="region of interest" description="Disordered" evidence="1">
    <location>
        <begin position="23"/>
        <end position="52"/>
    </location>
</feature>
<proteinExistence type="predicted"/>
<dbReference type="EMBL" id="SRLO01001209">
    <property type="protein sequence ID" value="TNN40205.1"/>
    <property type="molecule type" value="Genomic_DNA"/>
</dbReference>
<organism evidence="2 3">
    <name type="scientific">Liparis tanakae</name>
    <name type="common">Tanaka's snailfish</name>
    <dbReference type="NCBI Taxonomy" id="230148"/>
    <lineage>
        <taxon>Eukaryota</taxon>
        <taxon>Metazoa</taxon>
        <taxon>Chordata</taxon>
        <taxon>Craniata</taxon>
        <taxon>Vertebrata</taxon>
        <taxon>Euteleostomi</taxon>
        <taxon>Actinopterygii</taxon>
        <taxon>Neopterygii</taxon>
        <taxon>Teleostei</taxon>
        <taxon>Neoteleostei</taxon>
        <taxon>Acanthomorphata</taxon>
        <taxon>Eupercaria</taxon>
        <taxon>Perciformes</taxon>
        <taxon>Cottioidei</taxon>
        <taxon>Cottales</taxon>
        <taxon>Liparidae</taxon>
        <taxon>Liparis</taxon>
    </lineage>
</organism>
<evidence type="ECO:0000313" key="2">
    <source>
        <dbReference type="EMBL" id="TNN40205.1"/>
    </source>
</evidence>
<accession>A0A4Z2FH26</accession>
<keyword evidence="3" id="KW-1185">Reference proteome</keyword>
<sequence>MRALTLKVAGRLYSVWNVPSLKQKHGEAGREERERRGETGQQHGAGQPGALGMKGCVARELFNPQSGDDSLANGQYAENKGQGGRFIRGQQRSPFLPLELTQAMVPWPFSAWATSDSSFRWESPDGAAERRLSAGPPPRHTEDPVPGEGESGYGVSPKKEIVEQNQRCVSPALVNSTRTLVLVRRSFLKSLWSLTFSMRGDTLRNQTLKASLGPAPLRNQTLKASLGPAPLRNQTLKASLGTAPLRNQTLHIVNHQKLVYSHENTENEEEEDLSFISRQGEEHEVTPVCTGVTSRRRRRQSVTMETWHQTAEFRRRFITSELLETPTAS</sequence>
<comment type="caution">
    <text evidence="2">The sequence shown here is derived from an EMBL/GenBank/DDBJ whole genome shotgun (WGS) entry which is preliminary data.</text>
</comment>
<protein>
    <submittedName>
        <fullName evidence="2">Uncharacterized protein</fullName>
    </submittedName>
</protein>
<reference evidence="2 3" key="1">
    <citation type="submission" date="2019-03" db="EMBL/GenBank/DDBJ databases">
        <title>First draft genome of Liparis tanakae, snailfish: a comprehensive survey of snailfish specific genes.</title>
        <authorList>
            <person name="Kim W."/>
            <person name="Song I."/>
            <person name="Jeong J.-H."/>
            <person name="Kim D."/>
            <person name="Kim S."/>
            <person name="Ryu S."/>
            <person name="Song J.Y."/>
            <person name="Lee S.K."/>
        </authorList>
    </citation>
    <scope>NUCLEOTIDE SEQUENCE [LARGE SCALE GENOMIC DNA]</scope>
    <source>
        <tissue evidence="2">Muscle</tissue>
    </source>
</reference>
<gene>
    <name evidence="2" type="ORF">EYF80_049622</name>
</gene>
<feature type="region of interest" description="Disordered" evidence="1">
    <location>
        <begin position="118"/>
        <end position="152"/>
    </location>
</feature>
<feature type="compositionally biased region" description="Basic and acidic residues" evidence="1">
    <location>
        <begin position="24"/>
        <end position="38"/>
    </location>
</feature>
<feature type="region of interest" description="Disordered" evidence="1">
    <location>
        <begin position="64"/>
        <end position="88"/>
    </location>
</feature>